<dbReference type="InterPro" id="IPR036388">
    <property type="entry name" value="WH-like_DNA-bd_sf"/>
</dbReference>
<protein>
    <recommendedName>
        <fullName evidence="1">HTH marR-type domain-containing protein</fullName>
    </recommendedName>
</protein>
<dbReference type="RefSeq" id="WP_188744669.1">
    <property type="nucleotide sequence ID" value="NZ_BAABFW010000028.1"/>
</dbReference>
<reference evidence="2" key="2">
    <citation type="submission" date="2020-09" db="EMBL/GenBank/DDBJ databases">
        <authorList>
            <person name="Sun Q."/>
            <person name="Zhou Y."/>
        </authorList>
    </citation>
    <scope>NUCLEOTIDE SEQUENCE</scope>
    <source>
        <strain evidence="2">CGMCC 1.8984</strain>
    </source>
</reference>
<reference evidence="2" key="1">
    <citation type="journal article" date="2014" name="Int. J. Syst. Evol. Microbiol.">
        <title>Complete genome sequence of Corynebacterium casei LMG S-19264T (=DSM 44701T), isolated from a smear-ripened cheese.</title>
        <authorList>
            <consortium name="US DOE Joint Genome Institute (JGI-PGF)"/>
            <person name="Walter F."/>
            <person name="Albersmeier A."/>
            <person name="Kalinowski J."/>
            <person name="Ruckert C."/>
        </authorList>
    </citation>
    <scope>NUCLEOTIDE SEQUENCE</scope>
    <source>
        <strain evidence="2">CGMCC 1.8984</strain>
    </source>
</reference>
<evidence type="ECO:0000313" key="3">
    <source>
        <dbReference type="Proteomes" id="UP000636956"/>
    </source>
</evidence>
<sequence length="81" mass="8624">MRDSTLEARGLVERFANGADRRSLLVGLTAEGLLLADELVPRHTANESRLLANLPPEELAAFDCVLRKLPIAIGDGGQSAA</sequence>
<comment type="caution">
    <text evidence="2">The sequence shown here is derived from an EMBL/GenBank/DDBJ whole genome shotgun (WGS) entry which is preliminary data.</text>
</comment>
<dbReference type="PROSITE" id="PS50995">
    <property type="entry name" value="HTH_MARR_2"/>
    <property type="match status" value="1"/>
</dbReference>
<proteinExistence type="predicted"/>
<organism evidence="2 3">
    <name type="scientific">Agromyces bauzanensis</name>
    <dbReference type="NCBI Taxonomy" id="1308924"/>
    <lineage>
        <taxon>Bacteria</taxon>
        <taxon>Bacillati</taxon>
        <taxon>Actinomycetota</taxon>
        <taxon>Actinomycetes</taxon>
        <taxon>Micrococcales</taxon>
        <taxon>Microbacteriaceae</taxon>
        <taxon>Agromyces</taxon>
    </lineage>
</organism>
<keyword evidence="3" id="KW-1185">Reference proteome</keyword>
<evidence type="ECO:0000259" key="1">
    <source>
        <dbReference type="PROSITE" id="PS50995"/>
    </source>
</evidence>
<name>A0A917PV65_9MICO</name>
<dbReference type="PRINTS" id="PR00598">
    <property type="entry name" value="HTHMARR"/>
</dbReference>
<dbReference type="GO" id="GO:0003700">
    <property type="term" value="F:DNA-binding transcription factor activity"/>
    <property type="evidence" value="ECO:0007669"/>
    <property type="project" value="InterPro"/>
</dbReference>
<accession>A0A917PV65</accession>
<dbReference type="SUPFAM" id="SSF46785">
    <property type="entry name" value="Winged helix' DNA-binding domain"/>
    <property type="match status" value="1"/>
</dbReference>
<evidence type="ECO:0000313" key="2">
    <source>
        <dbReference type="EMBL" id="GGJ93306.1"/>
    </source>
</evidence>
<dbReference type="Gene3D" id="1.10.10.10">
    <property type="entry name" value="Winged helix-like DNA-binding domain superfamily/Winged helix DNA-binding domain"/>
    <property type="match status" value="1"/>
</dbReference>
<feature type="domain" description="HTH marR-type" evidence="1">
    <location>
        <begin position="1"/>
        <end position="71"/>
    </location>
</feature>
<gene>
    <name evidence="2" type="ORF">GCM10011372_34750</name>
</gene>
<dbReference type="InterPro" id="IPR000835">
    <property type="entry name" value="HTH_MarR-typ"/>
</dbReference>
<dbReference type="Proteomes" id="UP000636956">
    <property type="component" value="Unassembled WGS sequence"/>
</dbReference>
<dbReference type="InterPro" id="IPR036390">
    <property type="entry name" value="WH_DNA-bd_sf"/>
</dbReference>
<dbReference type="EMBL" id="BMMD01000033">
    <property type="protein sequence ID" value="GGJ93306.1"/>
    <property type="molecule type" value="Genomic_DNA"/>
</dbReference>
<dbReference type="AlphaFoldDB" id="A0A917PV65"/>